<name>A0A381ULY7_9ZZZZ</name>
<proteinExistence type="predicted"/>
<dbReference type="SUPFAM" id="SSF51726">
    <property type="entry name" value="UROD/MetE-like"/>
    <property type="match status" value="1"/>
</dbReference>
<dbReference type="Gene3D" id="3.20.20.210">
    <property type="match status" value="1"/>
</dbReference>
<dbReference type="GO" id="GO:0003871">
    <property type="term" value="F:5-methyltetrahydropteroyltriglutamate-homocysteine S-methyltransferase activity"/>
    <property type="evidence" value="ECO:0007669"/>
    <property type="project" value="InterPro"/>
</dbReference>
<accession>A0A381ULY7</accession>
<dbReference type="PANTHER" id="PTHR43844">
    <property type="entry name" value="METHIONINE SYNTHASE"/>
    <property type="match status" value="1"/>
</dbReference>
<protein>
    <submittedName>
        <fullName evidence="1">Uncharacterized protein</fullName>
    </submittedName>
</protein>
<dbReference type="InterPro" id="IPR038071">
    <property type="entry name" value="UROD/MetE-like_sf"/>
</dbReference>
<dbReference type="PANTHER" id="PTHR43844:SF1">
    <property type="entry name" value="METHIONINE SYNTHASE"/>
    <property type="match status" value="1"/>
</dbReference>
<reference evidence="1" key="1">
    <citation type="submission" date="2018-05" db="EMBL/GenBank/DDBJ databases">
        <authorList>
            <person name="Lanie J.A."/>
            <person name="Ng W.-L."/>
            <person name="Kazmierczak K.M."/>
            <person name="Andrzejewski T.M."/>
            <person name="Davidsen T.M."/>
            <person name="Wayne K.J."/>
            <person name="Tettelin H."/>
            <person name="Glass J.I."/>
            <person name="Rusch D."/>
            <person name="Podicherti R."/>
            <person name="Tsui H.-C.T."/>
            <person name="Winkler M.E."/>
        </authorList>
    </citation>
    <scope>NUCLEOTIDE SEQUENCE</scope>
</reference>
<organism evidence="1">
    <name type="scientific">marine metagenome</name>
    <dbReference type="NCBI Taxonomy" id="408172"/>
    <lineage>
        <taxon>unclassified sequences</taxon>
        <taxon>metagenomes</taxon>
        <taxon>ecological metagenomes</taxon>
    </lineage>
</organism>
<gene>
    <name evidence="1" type="ORF">METZ01_LOCUS82029</name>
</gene>
<dbReference type="CDD" id="cd03311">
    <property type="entry name" value="CIMS_C_terminal_like"/>
    <property type="match status" value="1"/>
</dbReference>
<dbReference type="AlphaFoldDB" id="A0A381ULY7"/>
<evidence type="ECO:0000313" key="1">
    <source>
        <dbReference type="EMBL" id="SVA29175.1"/>
    </source>
</evidence>
<dbReference type="EMBL" id="UINC01006710">
    <property type="protein sequence ID" value="SVA29175.1"/>
    <property type="molecule type" value="Genomic_DNA"/>
</dbReference>
<dbReference type="InterPro" id="IPR002629">
    <property type="entry name" value="Met_Synth_C/arc"/>
</dbReference>
<dbReference type="GO" id="GO:0009086">
    <property type="term" value="P:methionine biosynthetic process"/>
    <property type="evidence" value="ECO:0007669"/>
    <property type="project" value="InterPro"/>
</dbReference>
<sequence>MQTTNDRFLTTHSGSLPRKDLLVELQVALSRGERVDDRELQDAVVSSTESVIKNQIEVGIDIGNNGEQPRESFFTYVQHRMTGFGGSSSRPPFQDILRYPSWMELKLAGYLSGVDLTAAPQAVDKVIYANEKPLHLELEQFASLLDNEGNPFTETFMTAPSPGIVATAMEDTFYGDMQSYVDALATALKTEYDAIYRAGHVLQLDCPDLAMERHTYFGERSEREFIEFIDMVIDAIGRALSDVPKEFVRMHVCWGNYNGPHDVDVPLKSILPSLINANVGALMLSMANPRHAHEYRLLTSENIPDEMLIVAGVIDTTTNYVEHPEVVADRIEAIVATVGDPRRVIAGTDCGFDTAAGLRDVAEEVVWAKLRALVEGAEIASKRLF</sequence>
<dbReference type="GO" id="GO:0008270">
    <property type="term" value="F:zinc ion binding"/>
    <property type="evidence" value="ECO:0007669"/>
    <property type="project" value="InterPro"/>
</dbReference>